<evidence type="ECO:0000313" key="2">
    <source>
        <dbReference type="Proteomes" id="UP000318288"/>
    </source>
</evidence>
<accession>A0A5C6EPC4</accession>
<keyword evidence="2" id="KW-1185">Reference proteome</keyword>
<dbReference type="RefSeq" id="WP_146459413.1">
    <property type="nucleotide sequence ID" value="NZ_SJPW01000005.1"/>
</dbReference>
<organism evidence="1 2">
    <name type="scientific">Rubripirellula tenax</name>
    <dbReference type="NCBI Taxonomy" id="2528015"/>
    <lineage>
        <taxon>Bacteria</taxon>
        <taxon>Pseudomonadati</taxon>
        <taxon>Planctomycetota</taxon>
        <taxon>Planctomycetia</taxon>
        <taxon>Pirellulales</taxon>
        <taxon>Pirellulaceae</taxon>
        <taxon>Rubripirellula</taxon>
    </lineage>
</organism>
<evidence type="ECO:0008006" key="3">
    <source>
        <dbReference type="Google" id="ProtNLM"/>
    </source>
</evidence>
<dbReference type="OrthoDB" id="3295796at2"/>
<dbReference type="AlphaFoldDB" id="A0A5C6EPC4"/>
<gene>
    <name evidence="1" type="ORF">Poly51_40110</name>
</gene>
<name>A0A5C6EPC4_9BACT</name>
<proteinExistence type="predicted"/>
<comment type="caution">
    <text evidence="1">The sequence shown here is derived from an EMBL/GenBank/DDBJ whole genome shotgun (WGS) entry which is preliminary data.</text>
</comment>
<sequence>MIDQIAARDFWCFGQLYAVLAAFADDPSNTISRIGGGRISVPDDQANELHNFRTTVLANYPDAAELELMQVVARVDSILSERSRGSAQFDEYFWTNKAFADHPDWDRIRMMAREFLVR</sequence>
<dbReference type="Proteomes" id="UP000318288">
    <property type="component" value="Unassembled WGS sequence"/>
</dbReference>
<evidence type="ECO:0000313" key="1">
    <source>
        <dbReference type="EMBL" id="TWU50718.1"/>
    </source>
</evidence>
<reference evidence="1 2" key="1">
    <citation type="submission" date="2019-02" db="EMBL/GenBank/DDBJ databases">
        <title>Deep-cultivation of Planctomycetes and their phenomic and genomic characterization uncovers novel biology.</title>
        <authorList>
            <person name="Wiegand S."/>
            <person name="Jogler M."/>
            <person name="Boedeker C."/>
            <person name="Pinto D."/>
            <person name="Vollmers J."/>
            <person name="Rivas-Marin E."/>
            <person name="Kohn T."/>
            <person name="Peeters S.H."/>
            <person name="Heuer A."/>
            <person name="Rast P."/>
            <person name="Oberbeckmann S."/>
            <person name="Bunk B."/>
            <person name="Jeske O."/>
            <person name="Meyerdierks A."/>
            <person name="Storesund J.E."/>
            <person name="Kallscheuer N."/>
            <person name="Luecker S."/>
            <person name="Lage O.M."/>
            <person name="Pohl T."/>
            <person name="Merkel B.J."/>
            <person name="Hornburger P."/>
            <person name="Mueller R.-W."/>
            <person name="Bruemmer F."/>
            <person name="Labrenz M."/>
            <person name="Spormann A.M."/>
            <person name="Op Den Camp H."/>
            <person name="Overmann J."/>
            <person name="Amann R."/>
            <person name="Jetten M.S.M."/>
            <person name="Mascher T."/>
            <person name="Medema M.H."/>
            <person name="Devos D.P."/>
            <person name="Kaster A.-K."/>
            <person name="Ovreas L."/>
            <person name="Rohde M."/>
            <person name="Galperin M.Y."/>
            <person name="Jogler C."/>
        </authorList>
    </citation>
    <scope>NUCLEOTIDE SEQUENCE [LARGE SCALE GENOMIC DNA]</scope>
    <source>
        <strain evidence="1 2">Poly51</strain>
    </source>
</reference>
<protein>
    <recommendedName>
        <fullName evidence="3">CdiI immunity protein domain-containing protein</fullName>
    </recommendedName>
</protein>
<dbReference type="EMBL" id="SJPW01000005">
    <property type="protein sequence ID" value="TWU50718.1"/>
    <property type="molecule type" value="Genomic_DNA"/>
</dbReference>